<dbReference type="RefSeq" id="WP_118562749.1">
    <property type="nucleotide sequence ID" value="NZ_JBBMFJ010000012.1"/>
</dbReference>
<dbReference type="EMBL" id="JBBMFJ010000012">
    <property type="protein sequence ID" value="MEQ2562961.1"/>
    <property type="molecule type" value="Genomic_DNA"/>
</dbReference>
<dbReference type="Proteomes" id="UP001437460">
    <property type="component" value="Unassembled WGS sequence"/>
</dbReference>
<proteinExistence type="predicted"/>
<gene>
    <name evidence="2" type="ORF">WMO41_07255</name>
</gene>
<reference evidence="2 3" key="1">
    <citation type="submission" date="2024-03" db="EMBL/GenBank/DDBJ databases">
        <title>Human intestinal bacterial collection.</title>
        <authorList>
            <person name="Pauvert C."/>
            <person name="Hitch T.C.A."/>
            <person name="Clavel T."/>
        </authorList>
    </citation>
    <scope>NUCLEOTIDE SEQUENCE [LARGE SCALE GENOMIC DNA]</scope>
    <source>
        <strain evidence="2 3">CLA-AP-H27</strain>
    </source>
</reference>
<keyword evidence="1" id="KW-1133">Transmembrane helix</keyword>
<keyword evidence="3" id="KW-1185">Reference proteome</keyword>
<evidence type="ECO:0000313" key="3">
    <source>
        <dbReference type="Proteomes" id="UP001437460"/>
    </source>
</evidence>
<protein>
    <submittedName>
        <fullName evidence="2">Uncharacterized protein</fullName>
    </submittedName>
</protein>
<keyword evidence="1" id="KW-0472">Membrane</keyword>
<comment type="caution">
    <text evidence="2">The sequence shown here is derived from an EMBL/GenBank/DDBJ whole genome shotgun (WGS) entry which is preliminary data.</text>
</comment>
<organism evidence="2 3">
    <name type="scientific">Ventrimonas faecis</name>
    <dbReference type="NCBI Taxonomy" id="3133170"/>
    <lineage>
        <taxon>Bacteria</taxon>
        <taxon>Bacillati</taxon>
        <taxon>Bacillota</taxon>
        <taxon>Clostridia</taxon>
        <taxon>Lachnospirales</taxon>
        <taxon>Lachnospiraceae</taxon>
        <taxon>Ventrimonas</taxon>
    </lineage>
</organism>
<keyword evidence="1" id="KW-0812">Transmembrane</keyword>
<evidence type="ECO:0000313" key="2">
    <source>
        <dbReference type="EMBL" id="MEQ2562961.1"/>
    </source>
</evidence>
<sequence length="152" mass="17744">MIEKLEEYGRFLFGWAFRAMQSEITMQESLNAKSERAYLTGTEIALLEDSSLFIIGIGILVLMEAFFVVVIISLLLHGVMKLIRLCLAKGYSCLTRKKRSRQRAAARRIQKRQEALLLQYVLESEERTKEMPDVLKLPEFMVNRERRNKHAY</sequence>
<evidence type="ECO:0000256" key="1">
    <source>
        <dbReference type="SAM" id="Phobius"/>
    </source>
</evidence>
<name>A0ABV1HKV6_9FIRM</name>
<accession>A0ABV1HKV6</accession>
<feature type="transmembrane region" description="Helical" evidence="1">
    <location>
        <begin position="52"/>
        <end position="76"/>
    </location>
</feature>